<dbReference type="Gene3D" id="3.30.1440.10">
    <property type="match status" value="1"/>
</dbReference>
<dbReference type="RefSeq" id="WP_110380564.1">
    <property type="nucleotide sequence ID" value="NZ_CP029288.2"/>
</dbReference>
<evidence type="ECO:0000256" key="1">
    <source>
        <dbReference type="HAMAP-Rule" id="MF_01112"/>
    </source>
</evidence>
<dbReference type="PANTHER" id="PTHR39652">
    <property type="entry name" value="UPF0201 PROTEIN TK1335"/>
    <property type="match status" value="1"/>
</dbReference>
<dbReference type="InterPro" id="IPR002739">
    <property type="entry name" value="PAB1135-like"/>
</dbReference>
<comment type="similarity">
    <text evidence="1">Belongs to the UPF0201 family.</text>
</comment>
<keyword evidence="3" id="KW-1185">Reference proteome</keyword>
<accession>A0A2U9INX0</accession>
<dbReference type="InterPro" id="IPR022803">
    <property type="entry name" value="Ribosomal_uL5_dom_sf"/>
</dbReference>
<dbReference type="EMBL" id="CP029288">
    <property type="protein sequence ID" value="AWR97674.1"/>
    <property type="molecule type" value="Genomic_DNA"/>
</dbReference>
<dbReference type="OrthoDB" id="7819at2157"/>
<dbReference type="GeneID" id="36838106"/>
<dbReference type="PANTHER" id="PTHR39652:SF1">
    <property type="entry name" value="UPF0201 PROTEIN TK1335"/>
    <property type="match status" value="1"/>
</dbReference>
<dbReference type="NCBIfam" id="NF001687">
    <property type="entry name" value="PRK00447.1"/>
    <property type="match status" value="1"/>
</dbReference>
<dbReference type="KEGG" id="asul:DFR86_09015"/>
<gene>
    <name evidence="2" type="ORF">DFR86_09015</name>
</gene>
<proteinExistence type="inferred from homology"/>
<evidence type="ECO:0000313" key="2">
    <source>
        <dbReference type="EMBL" id="AWR97674.1"/>
    </source>
</evidence>
<dbReference type="HAMAP" id="MF_01112">
    <property type="entry name" value="UPF0201"/>
    <property type="match status" value="1"/>
</dbReference>
<reference evidence="2 3" key="1">
    <citation type="submission" date="2018-05" db="EMBL/GenBank/DDBJ databases">
        <title>Complete Genome Sequences of Extremely Thermoacidophilic, Metal-Mobilizing Type-Strain Members of the Archaeal Family Sulfolobaceae: Acidianus brierleyi DSM-1651T, Acidianus sulfidivorans DSM-18786T, Metallosphaera hakonensis DSM-7519T, and Metallosphaera prunae DSM-10039T.</title>
        <authorList>
            <person name="Counts J.A."/>
            <person name="Kelly R.M."/>
        </authorList>
    </citation>
    <scope>NUCLEOTIDE SEQUENCE [LARGE SCALE GENOMIC DNA]</scope>
    <source>
        <strain evidence="2 3">JP7</strain>
    </source>
</reference>
<name>A0A2U9INX0_9CREN</name>
<organism evidence="2 3">
    <name type="scientific">Acidianus sulfidivorans JP7</name>
    <dbReference type="NCBI Taxonomy" id="619593"/>
    <lineage>
        <taxon>Archaea</taxon>
        <taxon>Thermoproteota</taxon>
        <taxon>Thermoprotei</taxon>
        <taxon>Sulfolobales</taxon>
        <taxon>Sulfolobaceae</taxon>
        <taxon>Acidianus</taxon>
    </lineage>
</organism>
<dbReference type="SUPFAM" id="SSF55282">
    <property type="entry name" value="RL5-like"/>
    <property type="match status" value="1"/>
</dbReference>
<sequence>MTKITVTAEVRPSENEAKVLIAISNFFDFENLKSEKKEYSKLIIAESKTLRSLEKLHKALREERILDVARKYLRKGMSSDSITFMLHKQSAAVGVVSFVDDEKESPLGPIVFYIEYKKPEEVIDWLAPRTSKGIPLWDNPIPED</sequence>
<dbReference type="Pfam" id="PF01877">
    <property type="entry name" value="RNA_binding"/>
    <property type="match status" value="1"/>
</dbReference>
<evidence type="ECO:0000313" key="3">
    <source>
        <dbReference type="Proteomes" id="UP000248410"/>
    </source>
</evidence>
<dbReference type="AlphaFoldDB" id="A0A2U9INX0"/>
<dbReference type="Proteomes" id="UP000248410">
    <property type="component" value="Chromosome"/>
</dbReference>
<protein>
    <recommendedName>
        <fullName evidence="1">UPF0201 protein DFR86_09015</fullName>
    </recommendedName>
</protein>